<accession>A0A7Z0GL70</accession>
<evidence type="ECO:0000256" key="6">
    <source>
        <dbReference type="ARBA" id="ARBA00022989"/>
    </source>
</evidence>
<keyword evidence="4 8" id="KW-1003">Cell membrane</keyword>
<feature type="transmembrane region" description="Helical" evidence="8">
    <location>
        <begin position="166"/>
        <end position="188"/>
    </location>
</feature>
<comment type="subcellular location">
    <subcellularLocation>
        <location evidence="1 8">Cell membrane</location>
        <topology evidence="1 8">Multi-pass membrane protein</topology>
    </subcellularLocation>
</comment>
<evidence type="ECO:0000256" key="4">
    <source>
        <dbReference type="ARBA" id="ARBA00022475"/>
    </source>
</evidence>
<keyword evidence="5 8" id="KW-0812">Transmembrane</keyword>
<evidence type="ECO:0000256" key="1">
    <source>
        <dbReference type="ARBA" id="ARBA00004651"/>
    </source>
</evidence>
<comment type="caution">
    <text evidence="9">The sequence shown here is derived from an EMBL/GenBank/DDBJ whole genome shotgun (WGS) entry which is preliminary data.</text>
</comment>
<dbReference type="Proteomes" id="UP000535437">
    <property type="component" value="Unassembled WGS sequence"/>
</dbReference>
<organism evidence="9 10">
    <name type="scientific">Nesterenkonia xinjiangensis</name>
    <dbReference type="NCBI Taxonomy" id="225327"/>
    <lineage>
        <taxon>Bacteria</taxon>
        <taxon>Bacillati</taxon>
        <taxon>Actinomycetota</taxon>
        <taxon>Actinomycetes</taxon>
        <taxon>Micrococcales</taxon>
        <taxon>Micrococcaceae</taxon>
        <taxon>Nesterenkonia</taxon>
    </lineage>
</organism>
<evidence type="ECO:0000313" key="10">
    <source>
        <dbReference type="Proteomes" id="UP000535437"/>
    </source>
</evidence>
<evidence type="ECO:0000313" key="9">
    <source>
        <dbReference type="EMBL" id="NYJ78047.1"/>
    </source>
</evidence>
<dbReference type="AlphaFoldDB" id="A0A7Z0GL70"/>
<feature type="transmembrane region" description="Helical" evidence="8">
    <location>
        <begin position="100"/>
        <end position="119"/>
    </location>
</feature>
<evidence type="ECO:0000256" key="2">
    <source>
        <dbReference type="ARBA" id="ARBA00009142"/>
    </source>
</evidence>
<keyword evidence="7 8" id="KW-0472">Membrane</keyword>
<dbReference type="EMBL" id="JACCFY010000001">
    <property type="protein sequence ID" value="NYJ78047.1"/>
    <property type="molecule type" value="Genomic_DNA"/>
</dbReference>
<keyword evidence="10" id="KW-1185">Reference proteome</keyword>
<dbReference type="GO" id="GO:0005886">
    <property type="term" value="C:plasma membrane"/>
    <property type="evidence" value="ECO:0007669"/>
    <property type="project" value="UniProtKB-SubCell"/>
</dbReference>
<protein>
    <recommendedName>
        <fullName evidence="8">Probable membrane transporter protein</fullName>
    </recommendedName>
</protein>
<proteinExistence type="inferred from homology"/>
<gene>
    <name evidence="9" type="ORF">HNR09_001458</name>
</gene>
<evidence type="ECO:0000256" key="5">
    <source>
        <dbReference type="ARBA" id="ARBA00022692"/>
    </source>
</evidence>
<feature type="transmembrane region" description="Helical" evidence="8">
    <location>
        <begin position="232"/>
        <end position="253"/>
    </location>
</feature>
<evidence type="ECO:0000256" key="3">
    <source>
        <dbReference type="ARBA" id="ARBA00022448"/>
    </source>
</evidence>
<reference evidence="9 10" key="1">
    <citation type="submission" date="2020-07" db="EMBL/GenBank/DDBJ databases">
        <title>Sequencing the genomes of 1000 actinobacteria strains.</title>
        <authorList>
            <person name="Klenk H.-P."/>
        </authorList>
    </citation>
    <scope>NUCLEOTIDE SEQUENCE [LARGE SCALE GENOMIC DNA]</scope>
    <source>
        <strain evidence="9 10">DSM 15475</strain>
    </source>
</reference>
<feature type="transmembrane region" description="Helical" evidence="8">
    <location>
        <begin position="200"/>
        <end position="220"/>
    </location>
</feature>
<dbReference type="InterPro" id="IPR052017">
    <property type="entry name" value="TSUP"/>
</dbReference>
<keyword evidence="6 8" id="KW-1133">Transmembrane helix</keyword>
<feature type="transmembrane region" description="Helical" evidence="8">
    <location>
        <begin position="37"/>
        <end position="65"/>
    </location>
</feature>
<evidence type="ECO:0000256" key="7">
    <source>
        <dbReference type="ARBA" id="ARBA00023136"/>
    </source>
</evidence>
<comment type="similarity">
    <text evidence="2 8">Belongs to the 4-toluene sulfonate uptake permease (TSUP) (TC 2.A.102) family.</text>
</comment>
<dbReference type="Pfam" id="PF01925">
    <property type="entry name" value="TauE"/>
    <property type="match status" value="1"/>
</dbReference>
<sequence length="258" mass="26539">MSMTVLGPLLIIAGAVLIGTVLQRVSGSGVGLVVAPVLSILLGPALGVLITNMATMVSGFLIMLAVWSRIDWRRFRTLGPVTVIGAIPGAWLVGQLSAGWLSIILGAIVLSALLITVSLPRLPHWEGRRVDVVSGVLGGFFNTTSGVAAPVMVICARLSRWDQQSFAATMQPLFMTMGAASVVTKLLLGSVDEVGQTGDLHLGLLFGAIVAIVLLGILLGGQLAKVVSPAHARTLAMALAGLGALGALIRGTWQVLGG</sequence>
<evidence type="ECO:0000256" key="8">
    <source>
        <dbReference type="RuleBase" id="RU363041"/>
    </source>
</evidence>
<dbReference type="PANTHER" id="PTHR30269">
    <property type="entry name" value="TRANSMEMBRANE PROTEIN YFCA"/>
    <property type="match status" value="1"/>
</dbReference>
<dbReference type="PANTHER" id="PTHR30269:SF37">
    <property type="entry name" value="MEMBRANE TRANSPORTER PROTEIN"/>
    <property type="match status" value="1"/>
</dbReference>
<keyword evidence="3" id="KW-0813">Transport</keyword>
<feature type="transmembrane region" description="Helical" evidence="8">
    <location>
        <begin position="77"/>
        <end position="94"/>
    </location>
</feature>
<dbReference type="InterPro" id="IPR002781">
    <property type="entry name" value="TM_pro_TauE-like"/>
</dbReference>
<name>A0A7Z0GL70_9MICC</name>